<sequence length="335" mass="36631">MSDAPLRSEPYLLRLGSRLGNGLRGLEPARREAHRQYLLSQQNDDGGFTGRIVPDEDDDPDQPPARDSDLYYTSFAVRAMGLLGTFSQDDAERVARYLQAIGRSSASVIDVVSWLYCAVMVQLQGGPDVLADAPADWPQKLAATLEEFRTRDGGYAKTREGAIGSTYHTFLVVLCLELIGQPLPEPDRIVAFLLDRRRDDGGFVEIAPMKNSGTNPTAAAVAVLTLLDAVTDDVRAGVSEFLRGVRGDDGGFQANERIPFSDSLSTFTGYLTCLDLGLTDILGPRQIRKFLAELELKYGGYRAAIWDNAADVEYTFYGLGLTALMRQGEANPPAR</sequence>
<evidence type="ECO:0000259" key="3">
    <source>
        <dbReference type="Pfam" id="PF00432"/>
    </source>
</evidence>
<dbReference type="InterPro" id="IPR008930">
    <property type="entry name" value="Terpenoid_cyclase/PrenylTrfase"/>
</dbReference>
<dbReference type="RefSeq" id="WP_145032933.1">
    <property type="nucleotide sequence ID" value="NZ_CP036271.1"/>
</dbReference>
<dbReference type="InParanoid" id="A0A517SIX4"/>
<dbReference type="EMBL" id="CP036271">
    <property type="protein sequence ID" value="QDT56081.1"/>
    <property type="molecule type" value="Genomic_DNA"/>
</dbReference>
<organism evidence="4 5">
    <name type="scientific">Caulifigura coniformis</name>
    <dbReference type="NCBI Taxonomy" id="2527983"/>
    <lineage>
        <taxon>Bacteria</taxon>
        <taxon>Pseudomonadati</taxon>
        <taxon>Planctomycetota</taxon>
        <taxon>Planctomycetia</taxon>
        <taxon>Planctomycetales</taxon>
        <taxon>Planctomycetaceae</taxon>
        <taxon>Caulifigura</taxon>
    </lineage>
</organism>
<protein>
    <submittedName>
        <fullName evidence="4">Prenyltransferase and squalene oxidase repeat protein</fullName>
    </submittedName>
</protein>
<dbReference type="KEGG" id="ccos:Pan44_41310"/>
<evidence type="ECO:0000313" key="5">
    <source>
        <dbReference type="Proteomes" id="UP000315700"/>
    </source>
</evidence>
<feature type="domain" description="Prenyltransferase alpha-alpha toroid" evidence="3">
    <location>
        <begin position="26"/>
        <end position="110"/>
    </location>
</feature>
<proteinExistence type="predicted"/>
<dbReference type="Proteomes" id="UP000315700">
    <property type="component" value="Chromosome"/>
</dbReference>
<feature type="domain" description="Prenyltransferase alpha-alpha toroid" evidence="3">
    <location>
        <begin position="134"/>
        <end position="325"/>
    </location>
</feature>
<feature type="region of interest" description="Disordered" evidence="2">
    <location>
        <begin position="38"/>
        <end position="66"/>
    </location>
</feature>
<keyword evidence="4" id="KW-0808">Transferase</keyword>
<evidence type="ECO:0000256" key="2">
    <source>
        <dbReference type="SAM" id="MobiDB-lite"/>
    </source>
</evidence>
<dbReference type="OrthoDB" id="257049at2"/>
<reference evidence="4 5" key="1">
    <citation type="submission" date="2019-02" db="EMBL/GenBank/DDBJ databases">
        <title>Deep-cultivation of Planctomycetes and their phenomic and genomic characterization uncovers novel biology.</title>
        <authorList>
            <person name="Wiegand S."/>
            <person name="Jogler M."/>
            <person name="Boedeker C."/>
            <person name="Pinto D."/>
            <person name="Vollmers J."/>
            <person name="Rivas-Marin E."/>
            <person name="Kohn T."/>
            <person name="Peeters S.H."/>
            <person name="Heuer A."/>
            <person name="Rast P."/>
            <person name="Oberbeckmann S."/>
            <person name="Bunk B."/>
            <person name="Jeske O."/>
            <person name="Meyerdierks A."/>
            <person name="Storesund J.E."/>
            <person name="Kallscheuer N."/>
            <person name="Luecker S."/>
            <person name="Lage O.M."/>
            <person name="Pohl T."/>
            <person name="Merkel B.J."/>
            <person name="Hornburger P."/>
            <person name="Mueller R.-W."/>
            <person name="Bruemmer F."/>
            <person name="Labrenz M."/>
            <person name="Spormann A.M."/>
            <person name="Op den Camp H."/>
            <person name="Overmann J."/>
            <person name="Amann R."/>
            <person name="Jetten M.S.M."/>
            <person name="Mascher T."/>
            <person name="Medema M.H."/>
            <person name="Devos D.P."/>
            <person name="Kaster A.-K."/>
            <person name="Ovreas L."/>
            <person name="Rohde M."/>
            <person name="Galperin M.Y."/>
            <person name="Jogler C."/>
        </authorList>
    </citation>
    <scope>NUCLEOTIDE SEQUENCE [LARGE SCALE GENOMIC DNA]</scope>
    <source>
        <strain evidence="4 5">Pan44</strain>
    </source>
</reference>
<evidence type="ECO:0000313" key="4">
    <source>
        <dbReference type="EMBL" id="QDT56081.1"/>
    </source>
</evidence>
<gene>
    <name evidence="4" type="ORF">Pan44_41310</name>
</gene>
<dbReference type="CDD" id="cd00688">
    <property type="entry name" value="ISOPREN_C2_like"/>
    <property type="match status" value="1"/>
</dbReference>
<dbReference type="SUPFAM" id="SSF48239">
    <property type="entry name" value="Terpenoid cyclases/Protein prenyltransferases"/>
    <property type="match status" value="1"/>
</dbReference>
<dbReference type="InterPro" id="IPR001330">
    <property type="entry name" value="Prenyltrans"/>
</dbReference>
<keyword evidence="1" id="KW-0677">Repeat</keyword>
<accession>A0A517SIX4</accession>
<dbReference type="Gene3D" id="1.50.10.20">
    <property type="match status" value="2"/>
</dbReference>
<name>A0A517SIX4_9PLAN</name>
<dbReference type="Pfam" id="PF00432">
    <property type="entry name" value="Prenyltrans"/>
    <property type="match status" value="2"/>
</dbReference>
<keyword evidence="5" id="KW-1185">Reference proteome</keyword>
<dbReference type="AlphaFoldDB" id="A0A517SIX4"/>
<dbReference type="GO" id="GO:0016740">
    <property type="term" value="F:transferase activity"/>
    <property type="evidence" value="ECO:0007669"/>
    <property type="project" value="UniProtKB-KW"/>
</dbReference>
<evidence type="ECO:0000256" key="1">
    <source>
        <dbReference type="ARBA" id="ARBA00022737"/>
    </source>
</evidence>